<dbReference type="InterPro" id="IPR050627">
    <property type="entry name" value="Nitroreductase/BluB"/>
</dbReference>
<evidence type="ECO:0000313" key="3">
    <source>
        <dbReference type="Proteomes" id="UP000584642"/>
    </source>
</evidence>
<dbReference type="EMBL" id="JABFDB010000031">
    <property type="protein sequence ID" value="NYZ23813.1"/>
    <property type="molecule type" value="Genomic_DNA"/>
</dbReference>
<dbReference type="InterPro" id="IPR000415">
    <property type="entry name" value="Nitroreductase-like"/>
</dbReference>
<evidence type="ECO:0000259" key="1">
    <source>
        <dbReference type="Pfam" id="PF00881"/>
    </source>
</evidence>
<reference evidence="2 3" key="1">
    <citation type="submission" date="2020-05" db="EMBL/GenBank/DDBJ databases">
        <title>Azospirillum oleiclasticum sp. nov, a nitrogen-fixing and heavy crude oil-emulsifying bacterium isolated from the crude oil of Yumen Oilfield.</title>
        <authorList>
            <person name="Wu D."/>
            <person name="Cai M."/>
            <person name="Zhang X."/>
        </authorList>
    </citation>
    <scope>NUCLEOTIDE SEQUENCE [LARGE SCALE GENOMIC DNA]</scope>
    <source>
        <strain evidence="2 3">ROY-1-1-2</strain>
    </source>
</reference>
<gene>
    <name evidence="2" type="primary">bluB</name>
    <name evidence="2" type="ORF">HND93_29280</name>
</gene>
<keyword evidence="3" id="KW-1185">Reference proteome</keyword>
<dbReference type="Gene3D" id="3.40.109.10">
    <property type="entry name" value="NADH Oxidase"/>
    <property type="match status" value="1"/>
</dbReference>
<dbReference type="Pfam" id="PF00881">
    <property type="entry name" value="Nitroreductase"/>
    <property type="match status" value="1"/>
</dbReference>
<evidence type="ECO:0000313" key="2">
    <source>
        <dbReference type="EMBL" id="NYZ23813.1"/>
    </source>
</evidence>
<dbReference type="EC" id="1.13.11.79" evidence="2"/>
<accession>A0ABX2TKZ7</accession>
<feature type="domain" description="Nitroreductase" evidence="1">
    <location>
        <begin position="30"/>
        <end position="196"/>
    </location>
</feature>
<dbReference type="NCBIfam" id="TIGR02476">
    <property type="entry name" value="BluB"/>
    <property type="match status" value="1"/>
</dbReference>
<name>A0ABX2TKZ7_9PROT</name>
<organism evidence="2 3">
    <name type="scientific">Azospirillum oleiclasticum</name>
    <dbReference type="NCBI Taxonomy" id="2735135"/>
    <lineage>
        <taxon>Bacteria</taxon>
        <taxon>Pseudomonadati</taxon>
        <taxon>Pseudomonadota</taxon>
        <taxon>Alphaproteobacteria</taxon>
        <taxon>Rhodospirillales</taxon>
        <taxon>Azospirillaceae</taxon>
        <taxon>Azospirillum</taxon>
    </lineage>
</organism>
<dbReference type="InterPro" id="IPR029479">
    <property type="entry name" value="Nitroreductase"/>
</dbReference>
<sequence>MSAISSHPTDPTPDGPVFDEAFRDRLAALLRWRRDVRWFRRDPLPDGLLDRLLDAACLAPSVGNSQPWRFVLVEDAARRAAVRASFESCNAEALAGYDGEQARLYAGLKLAGLDDAPVQLAVFCNEGTDTGHGLGRRTMPETLRYSTVAAVQTLWLAARAEGVGLGWVSILDPDAVTRDLAVPAGWSLVAYLCLGYPRQPSDEPELVRTGWQGRDPAARALLRR</sequence>
<dbReference type="RefSeq" id="WP_180285580.1">
    <property type="nucleotide sequence ID" value="NZ_JABFDB010000031.1"/>
</dbReference>
<dbReference type="CDD" id="cd02145">
    <property type="entry name" value="BluB"/>
    <property type="match status" value="1"/>
</dbReference>
<dbReference type="Proteomes" id="UP000584642">
    <property type="component" value="Unassembled WGS sequence"/>
</dbReference>
<dbReference type="PANTHER" id="PTHR23026:SF123">
    <property type="entry name" value="NAD(P)H NITROREDUCTASE RV3131-RELATED"/>
    <property type="match status" value="1"/>
</dbReference>
<comment type="caution">
    <text evidence="2">The sequence shown here is derived from an EMBL/GenBank/DDBJ whole genome shotgun (WGS) entry which is preliminary data.</text>
</comment>
<protein>
    <submittedName>
        <fullName evidence="2">5,6-dimethylbenzimidazole synthase</fullName>
        <ecNumber evidence="2">1.13.11.79</ecNumber>
    </submittedName>
</protein>
<dbReference type="PANTHER" id="PTHR23026">
    <property type="entry name" value="NADPH NITROREDUCTASE"/>
    <property type="match status" value="1"/>
</dbReference>
<dbReference type="InterPro" id="IPR012825">
    <property type="entry name" value="BluB"/>
</dbReference>
<dbReference type="SUPFAM" id="SSF55469">
    <property type="entry name" value="FMN-dependent nitroreductase-like"/>
    <property type="match status" value="1"/>
</dbReference>
<keyword evidence="2" id="KW-0560">Oxidoreductase</keyword>
<dbReference type="GO" id="GO:0102919">
    <property type="term" value="F:5,6-dimethylbenzimidazole synthase activity"/>
    <property type="evidence" value="ECO:0007669"/>
    <property type="project" value="UniProtKB-EC"/>
</dbReference>
<proteinExistence type="predicted"/>